<feature type="domain" description="Histidine kinase/HSP90-like ATPase" evidence="2">
    <location>
        <begin position="39"/>
        <end position="123"/>
    </location>
</feature>
<dbReference type="PANTHER" id="PTHR35526:SF3">
    <property type="entry name" value="ANTI-SIGMA-F FACTOR RSBW"/>
    <property type="match status" value="1"/>
</dbReference>
<dbReference type="GO" id="GO:0004674">
    <property type="term" value="F:protein serine/threonine kinase activity"/>
    <property type="evidence" value="ECO:0007669"/>
    <property type="project" value="UniProtKB-KW"/>
</dbReference>
<gene>
    <name evidence="3" type="ORF">H8689_10310</name>
</gene>
<protein>
    <submittedName>
        <fullName evidence="3">ATP-binding protein</fullName>
    </submittedName>
</protein>
<dbReference type="Pfam" id="PF13581">
    <property type="entry name" value="HATPase_c_2"/>
    <property type="match status" value="1"/>
</dbReference>
<keyword evidence="4" id="KW-1185">Reference proteome</keyword>
<dbReference type="InterPro" id="IPR050267">
    <property type="entry name" value="Anti-sigma-factor_SerPK"/>
</dbReference>
<dbReference type="Gene3D" id="3.30.565.10">
    <property type="entry name" value="Histidine kinase-like ATPase, C-terminal domain"/>
    <property type="match status" value="1"/>
</dbReference>
<accession>A0A926EZZ3</accession>
<sequence length="134" mass="15027">MDVIIMDFTYNGSICSDLGLIKNFVDNILKKLNSIIDNKDTIFDIRLIMNELIINGVFHGNHCIDTKCVNLSLDVQKDRIIISVKDEGEGIDFDINTYDPLDLKCGGRGLVLVHGLSDELIVNENQIIAIKYIS</sequence>
<dbReference type="InterPro" id="IPR036890">
    <property type="entry name" value="HATPase_C_sf"/>
</dbReference>
<evidence type="ECO:0000313" key="3">
    <source>
        <dbReference type="EMBL" id="MBC8591503.1"/>
    </source>
</evidence>
<organism evidence="3 4">
    <name type="scientific">Wansuia hejianensis</name>
    <dbReference type="NCBI Taxonomy" id="2763667"/>
    <lineage>
        <taxon>Bacteria</taxon>
        <taxon>Bacillati</taxon>
        <taxon>Bacillota</taxon>
        <taxon>Clostridia</taxon>
        <taxon>Lachnospirales</taxon>
        <taxon>Lachnospiraceae</taxon>
        <taxon>Wansuia</taxon>
    </lineage>
</organism>
<keyword evidence="1" id="KW-0723">Serine/threonine-protein kinase</keyword>
<dbReference type="GO" id="GO:0005524">
    <property type="term" value="F:ATP binding"/>
    <property type="evidence" value="ECO:0007669"/>
    <property type="project" value="UniProtKB-KW"/>
</dbReference>
<keyword evidence="1" id="KW-0418">Kinase</keyword>
<comment type="caution">
    <text evidence="3">The sequence shown here is derived from an EMBL/GenBank/DDBJ whole genome shotgun (WGS) entry which is preliminary data.</text>
</comment>
<reference evidence="3 4" key="1">
    <citation type="submission" date="2020-08" db="EMBL/GenBank/DDBJ databases">
        <title>Genome public.</title>
        <authorList>
            <person name="Liu C."/>
            <person name="Sun Q."/>
        </authorList>
    </citation>
    <scope>NUCLEOTIDE SEQUENCE [LARGE SCALE GENOMIC DNA]</scope>
    <source>
        <strain evidence="3 4">NSJ-26</strain>
    </source>
</reference>
<keyword evidence="1" id="KW-0808">Transferase</keyword>
<evidence type="ECO:0000259" key="2">
    <source>
        <dbReference type="Pfam" id="PF13581"/>
    </source>
</evidence>
<name>A0A926EZZ3_9FIRM</name>
<dbReference type="AlphaFoldDB" id="A0A926EZZ3"/>
<evidence type="ECO:0000256" key="1">
    <source>
        <dbReference type="ARBA" id="ARBA00022527"/>
    </source>
</evidence>
<keyword evidence="3" id="KW-0547">Nucleotide-binding</keyword>
<evidence type="ECO:0000313" key="4">
    <source>
        <dbReference type="Proteomes" id="UP000601522"/>
    </source>
</evidence>
<keyword evidence="3" id="KW-0067">ATP-binding</keyword>
<dbReference type="EMBL" id="JACRTK010000004">
    <property type="protein sequence ID" value="MBC8591503.1"/>
    <property type="molecule type" value="Genomic_DNA"/>
</dbReference>
<dbReference type="Proteomes" id="UP000601522">
    <property type="component" value="Unassembled WGS sequence"/>
</dbReference>
<dbReference type="PANTHER" id="PTHR35526">
    <property type="entry name" value="ANTI-SIGMA-F FACTOR RSBW-RELATED"/>
    <property type="match status" value="1"/>
</dbReference>
<dbReference type="CDD" id="cd16936">
    <property type="entry name" value="HATPase_RsbW-like"/>
    <property type="match status" value="1"/>
</dbReference>
<proteinExistence type="predicted"/>
<dbReference type="InterPro" id="IPR003594">
    <property type="entry name" value="HATPase_dom"/>
</dbReference>
<dbReference type="SUPFAM" id="SSF55874">
    <property type="entry name" value="ATPase domain of HSP90 chaperone/DNA topoisomerase II/histidine kinase"/>
    <property type="match status" value="1"/>
</dbReference>